<dbReference type="Proteomes" id="UP000327013">
    <property type="component" value="Unassembled WGS sequence"/>
</dbReference>
<evidence type="ECO:0000313" key="2">
    <source>
        <dbReference type="Proteomes" id="UP000327013"/>
    </source>
</evidence>
<dbReference type="AlphaFoldDB" id="A0A5N6L1A0"/>
<dbReference type="EMBL" id="VIBQ01000049">
    <property type="protein sequence ID" value="KAB8495646.1"/>
    <property type="molecule type" value="Genomic_DNA"/>
</dbReference>
<gene>
    <name evidence="1" type="ORF">FH972_025388</name>
</gene>
<organism evidence="1 2">
    <name type="scientific">Carpinus fangiana</name>
    <dbReference type="NCBI Taxonomy" id="176857"/>
    <lineage>
        <taxon>Eukaryota</taxon>
        <taxon>Viridiplantae</taxon>
        <taxon>Streptophyta</taxon>
        <taxon>Embryophyta</taxon>
        <taxon>Tracheophyta</taxon>
        <taxon>Spermatophyta</taxon>
        <taxon>Magnoliopsida</taxon>
        <taxon>eudicotyledons</taxon>
        <taxon>Gunneridae</taxon>
        <taxon>Pentapetalae</taxon>
        <taxon>rosids</taxon>
        <taxon>fabids</taxon>
        <taxon>Fagales</taxon>
        <taxon>Betulaceae</taxon>
        <taxon>Carpinus</taxon>
    </lineage>
</organism>
<accession>A0A5N6L1A0</accession>
<proteinExistence type="predicted"/>
<keyword evidence="2" id="KW-1185">Reference proteome</keyword>
<name>A0A5N6L1A0_9ROSI</name>
<comment type="caution">
    <text evidence="1">The sequence shown here is derived from an EMBL/GenBank/DDBJ whole genome shotgun (WGS) entry which is preliminary data.</text>
</comment>
<sequence length="64" mass="7612">MIIYDDLDLNAFVRSLRKCNQEQHRRKLAARFGALVLVQQRLVVIKKKLFVQNEDAAWIKEELE</sequence>
<protein>
    <submittedName>
        <fullName evidence="1">Uncharacterized protein</fullName>
    </submittedName>
</protein>
<evidence type="ECO:0000313" key="1">
    <source>
        <dbReference type="EMBL" id="KAB8495646.1"/>
    </source>
</evidence>
<reference evidence="1 2" key="1">
    <citation type="submission" date="2019-06" db="EMBL/GenBank/DDBJ databases">
        <title>A chromosomal-level reference genome of Carpinus fangiana (Coryloideae, Betulaceae).</title>
        <authorList>
            <person name="Yang X."/>
            <person name="Wang Z."/>
            <person name="Zhang L."/>
            <person name="Hao G."/>
            <person name="Liu J."/>
            <person name="Yang Y."/>
        </authorList>
    </citation>
    <scope>NUCLEOTIDE SEQUENCE [LARGE SCALE GENOMIC DNA]</scope>
    <source>
        <strain evidence="1">Cfa_2016G</strain>
        <tissue evidence="1">Leaf</tissue>
    </source>
</reference>